<feature type="coiled-coil region" evidence="1">
    <location>
        <begin position="232"/>
        <end position="284"/>
    </location>
</feature>
<dbReference type="OrthoDB" id="9813840at2"/>
<reference evidence="3 4" key="1">
    <citation type="submission" date="2017-11" db="EMBL/GenBank/DDBJ databases">
        <title>Genome sequence of Entomoplasma luminosum PIMN-1 (ATCC 49195).</title>
        <authorList>
            <person name="Lo W.-S."/>
            <person name="Gasparich G.E."/>
            <person name="Kuo C.-H."/>
        </authorList>
    </citation>
    <scope>NUCLEOTIDE SEQUENCE [LARGE SCALE GENOMIC DNA]</scope>
    <source>
        <strain evidence="3 4">PIMN-1</strain>
    </source>
</reference>
<dbReference type="KEGG" id="elj:ELUMI_v1c00820"/>
<name>A0A2K8NSJ4_9MOLU</name>
<evidence type="ECO:0000313" key="3">
    <source>
        <dbReference type="EMBL" id="ATZ16810.1"/>
    </source>
</evidence>
<keyword evidence="2" id="KW-0732">Signal</keyword>
<dbReference type="InterPro" id="IPR011889">
    <property type="entry name" value="Liste_lipo_26"/>
</dbReference>
<evidence type="ECO:0000256" key="2">
    <source>
        <dbReference type="SAM" id="SignalP"/>
    </source>
</evidence>
<protein>
    <recommendedName>
        <fullName evidence="5">BspA family leucine-rich repeat surface protein</fullName>
    </recommendedName>
</protein>
<dbReference type="Proteomes" id="UP000232063">
    <property type="component" value="Chromosome"/>
</dbReference>
<dbReference type="NCBIfam" id="TIGR02167">
    <property type="entry name" value="Liste_lipo_26"/>
    <property type="match status" value="2"/>
</dbReference>
<proteinExistence type="predicted"/>
<dbReference type="EMBL" id="CP024963">
    <property type="protein sequence ID" value="ATZ16810.1"/>
    <property type="molecule type" value="Genomic_DNA"/>
</dbReference>
<gene>
    <name evidence="3" type="ORF">ELUMI_v1c00820</name>
</gene>
<dbReference type="RefSeq" id="WP_025734449.1">
    <property type="nucleotide sequence ID" value="NZ_CP024963.1"/>
</dbReference>
<evidence type="ECO:0000256" key="1">
    <source>
        <dbReference type="SAM" id="Coils"/>
    </source>
</evidence>
<organism evidence="3 4">
    <name type="scientific">Williamsoniiplasma luminosum</name>
    <dbReference type="NCBI Taxonomy" id="214888"/>
    <lineage>
        <taxon>Bacteria</taxon>
        <taxon>Bacillati</taxon>
        <taxon>Mycoplasmatota</taxon>
        <taxon>Mollicutes</taxon>
        <taxon>Entomoplasmatales</taxon>
        <taxon>Williamsoniiplasma</taxon>
    </lineage>
</organism>
<evidence type="ECO:0000313" key="4">
    <source>
        <dbReference type="Proteomes" id="UP000232063"/>
    </source>
</evidence>
<sequence length="756" mass="83527">MKKLLGLLGTLGLASTSATAVVSLVEIPKSNDSKTISIESLKALINEVTNLANTNKDKAPDAYKALYKAIGEAEGVLVIYQNETENYGVLDTAHKNLTNAKQTFEGSPDAFAQIDTLKNRIISAEKIKKGDKLESAWNTLQQQIGVAKTVRDRNPKAGEQGVVNSTVLDLQTAMVAFFDATNTLADYTGLDNAIADAEKALKTPKAEEAVKKLKDAIKAANDFPRDLSSGEQAEVEKAVQRLRDAIEEYNSSGKPVLPPTHPDLTALRAKIEEAKKIASDAKNKFKPLAERNTFEEAIGHAEGIIAGNPVEGQEQKIKDEITALQTAIDNFIKVTDEKADKTMLSNNINAAKGIQTENKKPDAVTKFKQAITDANAVLQKNLNIDKQSEYDQAAEDMWQATFDFVSSANRININFEIYNGAFLTVPLADSKKETIKKQLEIQFKNVKEGKDYTIGDVKKAYKDDKTSVLITGVGNYTATATVYFVLDIKNIESELNTIANSGANKDFWTAAGLKAEIEKKGIDVVNGLKVVESTKYKNELTYVKQFKISTNNRLDFSAYKGEVIVTQITDILKKGWTVYVDNNKNTIEHIGGSAPEGTKEILLMGHTGGKAWPAPKSIEKVPNYINPTITNLTSVFQQATTFNGDISNWDTSQVTTFEKLFWQAKKFNQDISKWNTAKVTNMQNVFDTAEAFNQNIKTNGNSWNVSNVTDMSTMFWGAKAFNQDISNWNVTKVKAYVEFDARANPNWKKEHKPNFK</sequence>
<dbReference type="InterPro" id="IPR005046">
    <property type="entry name" value="DUF285"/>
</dbReference>
<keyword evidence="1" id="KW-0175">Coiled coil</keyword>
<accession>A0A2K8NSJ4</accession>
<feature type="chain" id="PRO_5014739383" description="BspA family leucine-rich repeat surface protein" evidence="2">
    <location>
        <begin position="21"/>
        <end position="756"/>
    </location>
</feature>
<dbReference type="Gene3D" id="1.20.1270.90">
    <property type="entry name" value="AF1782-like"/>
    <property type="match status" value="1"/>
</dbReference>
<keyword evidence="4" id="KW-1185">Reference proteome</keyword>
<dbReference type="Pfam" id="PF03382">
    <property type="entry name" value="DUF285"/>
    <property type="match status" value="1"/>
</dbReference>
<feature type="signal peptide" evidence="2">
    <location>
        <begin position="1"/>
        <end position="20"/>
    </location>
</feature>
<dbReference type="AlphaFoldDB" id="A0A2K8NSJ4"/>
<evidence type="ECO:0008006" key="5">
    <source>
        <dbReference type="Google" id="ProtNLM"/>
    </source>
</evidence>